<gene>
    <name evidence="3" type="ORF">EGR_07034</name>
</gene>
<organism evidence="3 4">
    <name type="scientific">Echinococcus granulosus</name>
    <name type="common">Hydatid tapeworm</name>
    <dbReference type="NCBI Taxonomy" id="6210"/>
    <lineage>
        <taxon>Eukaryota</taxon>
        <taxon>Metazoa</taxon>
        <taxon>Spiralia</taxon>
        <taxon>Lophotrochozoa</taxon>
        <taxon>Platyhelminthes</taxon>
        <taxon>Cestoda</taxon>
        <taxon>Eucestoda</taxon>
        <taxon>Cyclophyllidea</taxon>
        <taxon>Taeniidae</taxon>
        <taxon>Echinococcus</taxon>
        <taxon>Echinococcus granulosus group</taxon>
    </lineage>
</organism>
<keyword evidence="4" id="KW-1185">Reference proteome</keyword>
<dbReference type="CTD" id="36342749"/>
<dbReference type="KEGG" id="egl:EGR_07034"/>
<protein>
    <submittedName>
        <fullName evidence="3">Uncharacterized protein</fullName>
    </submittedName>
</protein>
<accession>W6UX77</accession>
<evidence type="ECO:0000256" key="1">
    <source>
        <dbReference type="SAM" id="Coils"/>
    </source>
</evidence>
<dbReference type="Proteomes" id="UP000019149">
    <property type="component" value="Unassembled WGS sequence"/>
</dbReference>
<feature type="compositionally biased region" description="Acidic residues" evidence="2">
    <location>
        <begin position="475"/>
        <end position="487"/>
    </location>
</feature>
<dbReference type="STRING" id="6210.W6UX77"/>
<name>W6UX77_ECHGR</name>
<feature type="region of interest" description="Disordered" evidence="2">
    <location>
        <begin position="427"/>
        <end position="508"/>
    </location>
</feature>
<dbReference type="GeneID" id="36342749"/>
<dbReference type="OMA" id="IMREWAP"/>
<feature type="compositionally biased region" description="Acidic residues" evidence="2">
    <location>
        <begin position="495"/>
        <end position="508"/>
    </location>
</feature>
<evidence type="ECO:0000313" key="3">
    <source>
        <dbReference type="EMBL" id="EUB58114.1"/>
    </source>
</evidence>
<keyword evidence="1" id="KW-0175">Coiled coil</keyword>
<sequence>MLGGDALLNLQQLVENYAENIINLISSSLHKLTETCSDVAEFYSNPQNWGSFNCISRLDEGLAQLPNTAISDIIEHINMETSRQLLQVALNDVNNAERDIEHFTKSIQDIQNASLNRLLQFRHREALQIIPLGRLRSWACDVMKAGRRSLGEGGSTIYASVARCARLRRRFSRLFSLARAAHALIQRLAELQHPELACLEQDLMRIRLQLTLRLKQNGHEAVGPDGDTDAPALCSNTEQLFKRFKNVGSTAASSVIYGKIYESLQRLAENMSDLIMVLSQETSGEFLSIHADRRSLGLSTIINIDEPFNREDLQALVERSLESFCNFYITSVAPDVSPHEADALLAQLSRSDEELEEISQSDTECMMDAFDIFDSFIEQNTPPSRPKEEAAAGAKDDISTPTSRSPSPADMDIESIPAEADNSITENVANESGHSDEPCDDATLNQPSGPEGAPLPQSPSVENGEVDLCGKDAVEESEQEEGEIVDDDNTHQDAEPLEEGEEDDSGGDIDQTEEAIMREWAPVAESKARTKLAYTVAVQKALNDAMKSCRRELSVVVALGAFSGNSGRSTVAEMSTSTPSATATAKSVERGIRNAVARSHVSLTLLSSRRSAPVAPPSYSRAAMLNIREKIQSSLLRQKQSKQAIFRKELNSLLEQSMVSASAGMTKLTSF</sequence>
<dbReference type="EMBL" id="APAU02000068">
    <property type="protein sequence ID" value="EUB58114.1"/>
    <property type="molecule type" value="Genomic_DNA"/>
</dbReference>
<evidence type="ECO:0000256" key="2">
    <source>
        <dbReference type="SAM" id="MobiDB-lite"/>
    </source>
</evidence>
<dbReference type="OrthoDB" id="6256457at2759"/>
<comment type="caution">
    <text evidence="3">The sequence shown here is derived from an EMBL/GenBank/DDBJ whole genome shotgun (WGS) entry which is preliminary data.</text>
</comment>
<dbReference type="AlphaFoldDB" id="W6UX77"/>
<feature type="compositionally biased region" description="Basic and acidic residues" evidence="2">
    <location>
        <begin position="385"/>
        <end position="398"/>
    </location>
</feature>
<feature type="region of interest" description="Disordered" evidence="2">
    <location>
        <begin position="377"/>
        <end position="413"/>
    </location>
</feature>
<feature type="coiled-coil region" evidence="1">
    <location>
        <begin position="79"/>
        <end position="113"/>
    </location>
</feature>
<reference evidence="3 4" key="1">
    <citation type="journal article" date="2013" name="Nat. Genet.">
        <title>The genome of the hydatid tapeworm Echinococcus granulosus.</title>
        <authorList>
            <person name="Zheng H."/>
            <person name="Zhang W."/>
            <person name="Zhang L."/>
            <person name="Zhang Z."/>
            <person name="Li J."/>
            <person name="Lu G."/>
            <person name="Zhu Y."/>
            <person name="Wang Y."/>
            <person name="Huang Y."/>
            <person name="Liu J."/>
            <person name="Kang H."/>
            <person name="Chen J."/>
            <person name="Wang L."/>
            <person name="Chen A."/>
            <person name="Yu S."/>
            <person name="Gao Z."/>
            <person name="Jin L."/>
            <person name="Gu W."/>
            <person name="Wang Z."/>
            <person name="Zhao L."/>
            <person name="Shi B."/>
            <person name="Wen H."/>
            <person name="Lin R."/>
            <person name="Jones M.K."/>
            <person name="Brejova B."/>
            <person name="Vinar T."/>
            <person name="Zhao G."/>
            <person name="McManus D.P."/>
            <person name="Chen Z."/>
            <person name="Zhou Y."/>
            <person name="Wang S."/>
        </authorList>
    </citation>
    <scope>NUCLEOTIDE SEQUENCE [LARGE SCALE GENOMIC DNA]</scope>
</reference>
<evidence type="ECO:0000313" key="4">
    <source>
        <dbReference type="Proteomes" id="UP000019149"/>
    </source>
</evidence>
<dbReference type="RefSeq" id="XP_024349310.1">
    <property type="nucleotide sequence ID" value="XM_024496283.1"/>
</dbReference>
<proteinExistence type="predicted"/>